<proteinExistence type="predicted"/>
<gene>
    <name evidence="3" type="ORF">FBZ92_12885</name>
</gene>
<dbReference type="GO" id="GO:0009116">
    <property type="term" value="P:nucleoside metabolic process"/>
    <property type="evidence" value="ECO:0007669"/>
    <property type="project" value="InterPro"/>
</dbReference>
<dbReference type="OrthoDB" id="9782889at2"/>
<protein>
    <submittedName>
        <fullName evidence="3">Uridine phosphorylase</fullName>
    </submittedName>
</protein>
<keyword evidence="1" id="KW-0732">Signal</keyword>
<accession>A0A560HUR8</accession>
<dbReference type="InterPro" id="IPR000845">
    <property type="entry name" value="Nucleoside_phosphorylase_d"/>
</dbReference>
<evidence type="ECO:0000256" key="1">
    <source>
        <dbReference type="SAM" id="SignalP"/>
    </source>
</evidence>
<dbReference type="GO" id="GO:0003824">
    <property type="term" value="F:catalytic activity"/>
    <property type="evidence" value="ECO:0007669"/>
    <property type="project" value="InterPro"/>
</dbReference>
<evidence type="ECO:0000313" key="3">
    <source>
        <dbReference type="EMBL" id="TWB48884.1"/>
    </source>
</evidence>
<dbReference type="Gene3D" id="3.40.50.1580">
    <property type="entry name" value="Nucleoside phosphorylase domain"/>
    <property type="match status" value="1"/>
</dbReference>
<dbReference type="InterPro" id="IPR035994">
    <property type="entry name" value="Nucleoside_phosphorylase_sf"/>
</dbReference>
<evidence type="ECO:0000259" key="2">
    <source>
        <dbReference type="Pfam" id="PF01048"/>
    </source>
</evidence>
<dbReference type="Proteomes" id="UP000318050">
    <property type="component" value="Unassembled WGS sequence"/>
</dbReference>
<sequence length="315" mass="33219">MAKGIAALAVGLVMAAVGAATGSAATGGTTAVAPAGTAEAPYRVLDGYARHGHQERLNTPADEVDWLRKNRFMHGELDDFPADAIVLHRVDVETYLDQAGFQGSYTHLSYGFTDPTDLWVVRKPGTAPFTVVRGLPGAGGITTQVAELQALGARRVIHVGTAGLLSPDVPYGQIIVSDGSYRDGGAFLLAPDAKQQVARPDQEFTARVRTAAARSGLPSARGIGYTMPIYYFQPGSILRDLLAIKGPDKPTFVEMEEGPFFTLATLMGLKAASVVVGSDRLVNDSGRLHQSLWDGDLDALELAAFKVAVAAVTTP</sequence>
<dbReference type="EMBL" id="VITT01000028">
    <property type="protein sequence ID" value="TWB48884.1"/>
    <property type="molecule type" value="Genomic_DNA"/>
</dbReference>
<dbReference type="AlphaFoldDB" id="A0A560HUR8"/>
<feature type="signal peptide" evidence="1">
    <location>
        <begin position="1"/>
        <end position="19"/>
    </location>
</feature>
<name>A0A560HUR8_9PROT</name>
<reference evidence="3 4" key="1">
    <citation type="submission" date="2019-06" db="EMBL/GenBank/DDBJ databases">
        <title>Genomic Encyclopedia of Type Strains, Phase IV (KMG-V): Genome sequencing to study the core and pangenomes of soil and plant-associated prokaryotes.</title>
        <authorList>
            <person name="Whitman W."/>
        </authorList>
    </citation>
    <scope>NUCLEOTIDE SEQUENCE [LARGE SCALE GENOMIC DNA]</scope>
    <source>
        <strain evidence="3 4">BR 11140</strain>
    </source>
</reference>
<feature type="domain" description="Nucleoside phosphorylase" evidence="2">
    <location>
        <begin position="134"/>
        <end position="287"/>
    </location>
</feature>
<organism evidence="3 4">
    <name type="scientific">Nitrospirillum amazonense</name>
    <dbReference type="NCBI Taxonomy" id="28077"/>
    <lineage>
        <taxon>Bacteria</taxon>
        <taxon>Pseudomonadati</taxon>
        <taxon>Pseudomonadota</taxon>
        <taxon>Alphaproteobacteria</taxon>
        <taxon>Rhodospirillales</taxon>
        <taxon>Azospirillaceae</taxon>
        <taxon>Nitrospirillum</taxon>
    </lineage>
</organism>
<feature type="chain" id="PRO_5021998138" evidence="1">
    <location>
        <begin position="20"/>
        <end position="315"/>
    </location>
</feature>
<dbReference type="SUPFAM" id="SSF53167">
    <property type="entry name" value="Purine and uridine phosphorylases"/>
    <property type="match status" value="1"/>
</dbReference>
<comment type="caution">
    <text evidence="3">The sequence shown here is derived from an EMBL/GenBank/DDBJ whole genome shotgun (WGS) entry which is preliminary data.</text>
</comment>
<evidence type="ECO:0000313" key="4">
    <source>
        <dbReference type="Proteomes" id="UP000318050"/>
    </source>
</evidence>
<dbReference type="Pfam" id="PF01048">
    <property type="entry name" value="PNP_UDP_1"/>
    <property type="match status" value="1"/>
</dbReference>